<dbReference type="AlphaFoldDB" id="Q7XIW3"/>
<sequence length="76" mass="7743">MARSSSVAIRRSTAVPLSSLSLSSTALRRLEQVVPGARRAAGISSAQRAASASRNRGLRSAWPATPLAAAAGIRSA</sequence>
<dbReference type="Proteomes" id="UP000000763">
    <property type="component" value="Chromosome 7"/>
</dbReference>
<dbReference type="EMBL" id="AP003757">
    <property type="protein sequence ID" value="BAC79538.1"/>
    <property type="molecule type" value="Genomic_DNA"/>
</dbReference>
<gene>
    <name evidence="1" type="primary">OJ1409_C08.13</name>
</gene>
<accession>Q7XIW3</accession>
<evidence type="ECO:0000313" key="2">
    <source>
        <dbReference type="Proteomes" id="UP000000763"/>
    </source>
</evidence>
<reference evidence="2" key="2">
    <citation type="journal article" date="2008" name="Nucleic Acids Res.">
        <title>The rice annotation project database (RAP-DB): 2008 update.</title>
        <authorList>
            <consortium name="The rice annotation project (RAP)"/>
        </authorList>
    </citation>
    <scope>GENOME REANNOTATION</scope>
    <source>
        <strain evidence="2">cv. Nipponbare</strain>
    </source>
</reference>
<reference evidence="2" key="1">
    <citation type="journal article" date="2005" name="Nature">
        <title>The map-based sequence of the rice genome.</title>
        <authorList>
            <consortium name="International rice genome sequencing project (IRGSP)"/>
            <person name="Matsumoto T."/>
            <person name="Wu J."/>
            <person name="Kanamori H."/>
            <person name="Katayose Y."/>
            <person name="Fujisawa M."/>
            <person name="Namiki N."/>
            <person name="Mizuno H."/>
            <person name="Yamamoto K."/>
            <person name="Antonio B.A."/>
            <person name="Baba T."/>
            <person name="Sakata K."/>
            <person name="Nagamura Y."/>
            <person name="Aoki H."/>
            <person name="Arikawa K."/>
            <person name="Arita K."/>
            <person name="Bito T."/>
            <person name="Chiden Y."/>
            <person name="Fujitsuka N."/>
            <person name="Fukunaka R."/>
            <person name="Hamada M."/>
            <person name="Harada C."/>
            <person name="Hayashi A."/>
            <person name="Hijishita S."/>
            <person name="Honda M."/>
            <person name="Hosokawa S."/>
            <person name="Ichikawa Y."/>
            <person name="Idonuma A."/>
            <person name="Iijima M."/>
            <person name="Ikeda M."/>
            <person name="Ikeno M."/>
            <person name="Ito K."/>
            <person name="Ito S."/>
            <person name="Ito T."/>
            <person name="Ito Y."/>
            <person name="Ito Y."/>
            <person name="Iwabuchi A."/>
            <person name="Kamiya K."/>
            <person name="Karasawa W."/>
            <person name="Kurita K."/>
            <person name="Katagiri S."/>
            <person name="Kikuta A."/>
            <person name="Kobayashi H."/>
            <person name="Kobayashi N."/>
            <person name="Machita K."/>
            <person name="Maehara T."/>
            <person name="Masukawa M."/>
            <person name="Mizubayashi T."/>
            <person name="Mukai Y."/>
            <person name="Nagasaki H."/>
            <person name="Nagata Y."/>
            <person name="Naito S."/>
            <person name="Nakashima M."/>
            <person name="Nakama Y."/>
            <person name="Nakamichi Y."/>
            <person name="Nakamura M."/>
            <person name="Meguro A."/>
            <person name="Negishi M."/>
            <person name="Ohta I."/>
            <person name="Ohta T."/>
            <person name="Okamoto M."/>
            <person name="Ono N."/>
            <person name="Saji S."/>
            <person name="Sakaguchi M."/>
            <person name="Sakai K."/>
            <person name="Shibata M."/>
            <person name="Shimokawa T."/>
            <person name="Song J."/>
            <person name="Takazaki Y."/>
            <person name="Terasawa K."/>
            <person name="Tsugane M."/>
            <person name="Tsuji K."/>
            <person name="Ueda S."/>
            <person name="Waki K."/>
            <person name="Yamagata H."/>
            <person name="Yamamoto M."/>
            <person name="Yamamoto S."/>
            <person name="Yamane H."/>
            <person name="Yoshiki S."/>
            <person name="Yoshihara R."/>
            <person name="Yukawa K."/>
            <person name="Zhong H."/>
            <person name="Yano M."/>
            <person name="Yuan Q."/>
            <person name="Ouyang S."/>
            <person name="Liu J."/>
            <person name="Jones K.M."/>
            <person name="Gansberger K."/>
            <person name="Moffat K."/>
            <person name="Hill J."/>
            <person name="Bera J."/>
            <person name="Fadrosh D."/>
            <person name="Jin S."/>
            <person name="Johri S."/>
            <person name="Kim M."/>
            <person name="Overton L."/>
            <person name="Reardon M."/>
            <person name="Tsitrin T."/>
            <person name="Vuong H."/>
            <person name="Weaver B."/>
            <person name="Ciecko A."/>
            <person name="Tallon L."/>
            <person name="Jackson J."/>
            <person name="Pai G."/>
            <person name="Aken S.V."/>
            <person name="Utterback T."/>
            <person name="Reidmuller S."/>
            <person name="Feldblyum T."/>
            <person name="Hsiao J."/>
            <person name="Zismann V."/>
            <person name="Iobst S."/>
            <person name="de Vazeille A.R."/>
            <person name="Buell C.R."/>
            <person name="Ying K."/>
            <person name="Li Y."/>
            <person name="Lu T."/>
            <person name="Huang Y."/>
            <person name="Zhao Q."/>
            <person name="Feng Q."/>
            <person name="Zhang L."/>
            <person name="Zhu J."/>
            <person name="Weng Q."/>
            <person name="Mu J."/>
            <person name="Lu Y."/>
            <person name="Fan D."/>
            <person name="Liu Y."/>
            <person name="Guan J."/>
            <person name="Zhang Y."/>
            <person name="Yu S."/>
            <person name="Liu X."/>
            <person name="Zhang Y."/>
            <person name="Hong G."/>
            <person name="Han B."/>
            <person name="Choisne N."/>
            <person name="Demange N."/>
            <person name="Orjeda G."/>
            <person name="Samain S."/>
            <person name="Cattolico L."/>
            <person name="Pelletier E."/>
            <person name="Couloux A."/>
            <person name="Segurens B."/>
            <person name="Wincker P."/>
            <person name="D'Hont A."/>
            <person name="Scarpelli C."/>
            <person name="Weissenbach J."/>
            <person name="Salanoubat M."/>
            <person name="Quetier F."/>
            <person name="Yu Y."/>
            <person name="Kim H.R."/>
            <person name="Rambo T."/>
            <person name="Currie J."/>
            <person name="Collura K."/>
            <person name="Luo M."/>
            <person name="Yang T."/>
            <person name="Ammiraju J.S.S."/>
            <person name="Engler F."/>
            <person name="Soderlund C."/>
            <person name="Wing R.A."/>
            <person name="Palmer L.E."/>
            <person name="de la Bastide M."/>
            <person name="Spiegel L."/>
            <person name="Nascimento L."/>
            <person name="Zutavern T."/>
            <person name="O'Shaughnessy A."/>
            <person name="Dike S."/>
            <person name="Dedhia N."/>
            <person name="Preston R."/>
            <person name="Balija V."/>
            <person name="McCombie W.R."/>
            <person name="Chow T."/>
            <person name="Chen H."/>
            <person name="Chung M."/>
            <person name="Chen C."/>
            <person name="Shaw J."/>
            <person name="Wu H."/>
            <person name="Hsiao K."/>
            <person name="Chao Y."/>
            <person name="Chu M."/>
            <person name="Cheng C."/>
            <person name="Hour A."/>
            <person name="Lee P."/>
            <person name="Lin S."/>
            <person name="Lin Y."/>
            <person name="Liou J."/>
            <person name="Liu S."/>
            <person name="Hsing Y."/>
            <person name="Raghuvanshi S."/>
            <person name="Mohanty A."/>
            <person name="Bharti A.K."/>
            <person name="Gaur A."/>
            <person name="Gupta V."/>
            <person name="Kumar D."/>
            <person name="Ravi V."/>
            <person name="Vij S."/>
            <person name="Kapur A."/>
            <person name="Khurana P."/>
            <person name="Khurana P."/>
            <person name="Khurana J.P."/>
            <person name="Tyagi A.K."/>
            <person name="Gaikwad K."/>
            <person name="Singh A."/>
            <person name="Dalal V."/>
            <person name="Srivastava S."/>
            <person name="Dixit A."/>
            <person name="Pal A.K."/>
            <person name="Ghazi I.A."/>
            <person name="Yadav M."/>
            <person name="Pandit A."/>
            <person name="Bhargava A."/>
            <person name="Sureshbabu K."/>
            <person name="Batra K."/>
            <person name="Sharma T.R."/>
            <person name="Mohapatra T."/>
            <person name="Singh N.K."/>
            <person name="Messing J."/>
            <person name="Nelson A.B."/>
            <person name="Fuks G."/>
            <person name="Kavchok S."/>
            <person name="Keizer G."/>
            <person name="Linton E."/>
            <person name="Llaca V."/>
            <person name="Song R."/>
            <person name="Tanyolac B."/>
            <person name="Young S."/>
            <person name="Ho-Il K."/>
            <person name="Hahn J.H."/>
            <person name="Sangsakoo G."/>
            <person name="Vanavichit A."/>
            <person name="de Mattos Luiz.A.T."/>
            <person name="Zimmer P.D."/>
            <person name="Malone G."/>
            <person name="Dellagostin O."/>
            <person name="de Oliveira A.C."/>
            <person name="Bevan M."/>
            <person name="Bancroft I."/>
            <person name="Minx P."/>
            <person name="Cordum H."/>
            <person name="Wilson R."/>
            <person name="Cheng Z."/>
            <person name="Jin W."/>
            <person name="Jiang J."/>
            <person name="Leong S.A."/>
            <person name="Iwama H."/>
            <person name="Gojobori T."/>
            <person name="Itoh T."/>
            <person name="Niimura Y."/>
            <person name="Fujii Y."/>
            <person name="Habara T."/>
            <person name="Sakai H."/>
            <person name="Sato Y."/>
            <person name="Wilson G."/>
            <person name="Kumar K."/>
            <person name="McCouch S."/>
            <person name="Juretic N."/>
            <person name="Hoen D."/>
            <person name="Wright S."/>
            <person name="Bruskiewich R."/>
            <person name="Bureau T."/>
            <person name="Miyao A."/>
            <person name="Hirochika H."/>
            <person name="Nishikawa T."/>
            <person name="Kadowaki K."/>
            <person name="Sugiura M."/>
            <person name="Burr B."/>
            <person name="Sasaki T."/>
        </authorList>
    </citation>
    <scope>NUCLEOTIDE SEQUENCE [LARGE SCALE GENOMIC DNA]</scope>
    <source>
        <strain evidence="2">cv. Nipponbare</strain>
    </source>
</reference>
<name>Q7XIW3_ORYSJ</name>
<proteinExistence type="predicted"/>
<protein>
    <submittedName>
        <fullName evidence="1">Uncharacterized protein</fullName>
    </submittedName>
</protein>
<organism evidence="1 2">
    <name type="scientific">Oryza sativa subsp. japonica</name>
    <name type="common">Rice</name>
    <dbReference type="NCBI Taxonomy" id="39947"/>
    <lineage>
        <taxon>Eukaryota</taxon>
        <taxon>Viridiplantae</taxon>
        <taxon>Streptophyta</taxon>
        <taxon>Embryophyta</taxon>
        <taxon>Tracheophyta</taxon>
        <taxon>Spermatophyta</taxon>
        <taxon>Magnoliopsida</taxon>
        <taxon>Liliopsida</taxon>
        <taxon>Poales</taxon>
        <taxon>Poaceae</taxon>
        <taxon>BOP clade</taxon>
        <taxon>Oryzoideae</taxon>
        <taxon>Oryzeae</taxon>
        <taxon>Oryzinae</taxon>
        <taxon>Oryza</taxon>
        <taxon>Oryza sativa</taxon>
    </lineage>
</organism>
<evidence type="ECO:0000313" key="1">
    <source>
        <dbReference type="EMBL" id="BAC79538.1"/>
    </source>
</evidence>